<gene>
    <name evidence="3" type="primary">LOC111108711</name>
</gene>
<sequence>MKETGAQKEKLEETSAVWTNIQEQNEIYIYRMYGNRCTGTCDKQFYDIQMKCKVYDENVTKYEIEYESTEDATLLCRVLVDLLLCVGRVAPVCLDQMLAVKASFFLSPYDCHLSDIDYSTIQRYRACQPMTTTTPVDSSSSPATHTFQISQGTQESKYHSSKSPNQTYNPNTKTHIDTLQTSKPINQLQQDSNSSNKLCFSRQMQVMIVAFYMVLKSQTC</sequence>
<dbReference type="KEGG" id="cvn:111108711"/>
<dbReference type="AlphaFoldDB" id="A0A8B8BBW6"/>
<keyword evidence="2" id="KW-1185">Reference proteome</keyword>
<evidence type="ECO:0000256" key="1">
    <source>
        <dbReference type="SAM" id="MobiDB-lite"/>
    </source>
</evidence>
<reference evidence="2" key="1">
    <citation type="submission" date="2024-06" db="UniProtKB">
        <authorList>
            <consortium name="RefSeq"/>
        </authorList>
    </citation>
    <scope>NUCLEOTIDE SEQUENCE [LARGE SCALE GENOMIC DNA]</scope>
</reference>
<dbReference type="Proteomes" id="UP000694844">
    <property type="component" value="Chromosome 1"/>
</dbReference>
<name>A0A8B8BBW6_CRAVI</name>
<proteinExistence type="predicted"/>
<reference evidence="3" key="2">
    <citation type="submission" date="2025-08" db="UniProtKB">
        <authorList>
            <consortium name="RefSeq"/>
        </authorList>
    </citation>
    <scope>IDENTIFICATION</scope>
    <source>
        <tissue evidence="3">Whole sample</tissue>
    </source>
</reference>
<dbReference type="OrthoDB" id="10444008at2759"/>
<dbReference type="GeneID" id="111108711"/>
<feature type="region of interest" description="Disordered" evidence="1">
    <location>
        <begin position="153"/>
        <end position="176"/>
    </location>
</feature>
<evidence type="ECO:0000313" key="3">
    <source>
        <dbReference type="RefSeq" id="XP_022300461.1"/>
    </source>
</evidence>
<dbReference type="RefSeq" id="XP_022300461.1">
    <property type="nucleotide sequence ID" value="XM_022444753.1"/>
</dbReference>
<evidence type="ECO:0000313" key="2">
    <source>
        <dbReference type="Proteomes" id="UP000694844"/>
    </source>
</evidence>
<organism evidence="2 3">
    <name type="scientific">Crassostrea virginica</name>
    <name type="common">Eastern oyster</name>
    <dbReference type="NCBI Taxonomy" id="6565"/>
    <lineage>
        <taxon>Eukaryota</taxon>
        <taxon>Metazoa</taxon>
        <taxon>Spiralia</taxon>
        <taxon>Lophotrochozoa</taxon>
        <taxon>Mollusca</taxon>
        <taxon>Bivalvia</taxon>
        <taxon>Autobranchia</taxon>
        <taxon>Pteriomorphia</taxon>
        <taxon>Ostreida</taxon>
        <taxon>Ostreoidea</taxon>
        <taxon>Ostreidae</taxon>
        <taxon>Crassostrea</taxon>
    </lineage>
</organism>
<accession>A0A8B8BBW6</accession>
<protein>
    <submittedName>
        <fullName evidence="3">Uncharacterized protein LOC111108711 isoform X1</fullName>
    </submittedName>
</protein>